<proteinExistence type="predicted"/>
<feature type="signal peptide" evidence="1">
    <location>
        <begin position="1"/>
        <end position="19"/>
    </location>
</feature>
<keyword evidence="1" id="KW-0732">Signal</keyword>
<dbReference type="EMBL" id="LNYP01000031">
    <property type="protein sequence ID" value="KTD37154.1"/>
    <property type="molecule type" value="Genomic_DNA"/>
</dbReference>
<dbReference type="PROSITE" id="PS51257">
    <property type="entry name" value="PROKAR_LIPOPROTEIN"/>
    <property type="match status" value="1"/>
</dbReference>
<dbReference type="AlphaFoldDB" id="A0A0W0WXW0"/>
<name>A0A0W0WXW0_9GAMM</name>
<reference evidence="2 3" key="1">
    <citation type="submission" date="2015-11" db="EMBL/GenBank/DDBJ databases">
        <title>Genomic analysis of 38 Legionella species identifies large and diverse effector repertoires.</title>
        <authorList>
            <person name="Burstein D."/>
            <person name="Amaro F."/>
            <person name="Zusman T."/>
            <person name="Lifshitz Z."/>
            <person name="Cohen O."/>
            <person name="Gilbert J.A."/>
            <person name="Pupko T."/>
            <person name="Shuman H.A."/>
            <person name="Segal G."/>
        </authorList>
    </citation>
    <scope>NUCLEOTIDE SEQUENCE [LARGE SCALE GENOMIC DNA]</scope>
    <source>
        <strain evidence="2 3">Oak Ridge-10</strain>
    </source>
</reference>
<dbReference type="PATRIC" id="fig|29423.5.peg.2403"/>
<evidence type="ECO:0000313" key="2">
    <source>
        <dbReference type="EMBL" id="KTD37154.1"/>
    </source>
</evidence>
<gene>
    <name evidence="2" type="ORF">Loak_2290</name>
</gene>
<protein>
    <submittedName>
        <fullName evidence="2">Uncharacterized protein</fullName>
    </submittedName>
</protein>
<evidence type="ECO:0000313" key="3">
    <source>
        <dbReference type="Proteomes" id="UP000054858"/>
    </source>
</evidence>
<sequence length="153" mass="17166">MHIKLAVFIFFMFSCTAYADDTTTIGHWAQHVLVETLSASYKDTPAEIAAVRKNYLPGAWGPMHQFLLDKRVEINKKKLTLHPKPLHPPVVIASNDCGLSPCWKVSQSFNIPEMSLTLDFSLQIVPASLVKKATSLFLIQSLSIVIHDQTRTF</sequence>
<organism evidence="2 3">
    <name type="scientific">Legionella oakridgensis</name>
    <dbReference type="NCBI Taxonomy" id="29423"/>
    <lineage>
        <taxon>Bacteria</taxon>
        <taxon>Pseudomonadati</taxon>
        <taxon>Pseudomonadota</taxon>
        <taxon>Gammaproteobacteria</taxon>
        <taxon>Legionellales</taxon>
        <taxon>Legionellaceae</taxon>
        <taxon>Legionella</taxon>
    </lineage>
</organism>
<dbReference type="RefSeq" id="WP_035893905.1">
    <property type="nucleotide sequence ID" value="NZ_LCUA01000040.1"/>
</dbReference>
<dbReference type="Proteomes" id="UP000054858">
    <property type="component" value="Unassembled WGS sequence"/>
</dbReference>
<comment type="caution">
    <text evidence="2">The sequence shown here is derived from an EMBL/GenBank/DDBJ whole genome shotgun (WGS) entry which is preliminary data.</text>
</comment>
<evidence type="ECO:0000256" key="1">
    <source>
        <dbReference type="SAM" id="SignalP"/>
    </source>
</evidence>
<accession>A0A0W0WXW0</accession>
<feature type="chain" id="PRO_5006915937" evidence="1">
    <location>
        <begin position="20"/>
        <end position="153"/>
    </location>
</feature>